<dbReference type="Gene3D" id="3.40.50.1000">
    <property type="entry name" value="HAD superfamily/HAD-like"/>
    <property type="match status" value="1"/>
</dbReference>
<proteinExistence type="inferred from homology"/>
<dbReference type="SFLD" id="SFLDG01135">
    <property type="entry name" value="C1.5.6:_HAD__Beta-PGM__Phospha"/>
    <property type="match status" value="1"/>
</dbReference>
<dbReference type="AlphaFoldDB" id="A0A2S0UN37"/>
<dbReference type="InterPro" id="IPR023198">
    <property type="entry name" value="PGP-like_dom2"/>
</dbReference>
<accession>A0A2S0UN37</accession>
<dbReference type="SFLD" id="SFLDG01129">
    <property type="entry name" value="C1.5:_HAD__Beta-PGM__Phosphata"/>
    <property type="match status" value="1"/>
</dbReference>
<dbReference type="Proteomes" id="UP000244496">
    <property type="component" value="Chromosome"/>
</dbReference>
<dbReference type="NCBIfam" id="TIGR01493">
    <property type="entry name" value="HAD-SF-IA-v2"/>
    <property type="match status" value="1"/>
</dbReference>
<dbReference type="InterPro" id="IPR023214">
    <property type="entry name" value="HAD_sf"/>
</dbReference>
<evidence type="ECO:0000256" key="3">
    <source>
        <dbReference type="RuleBase" id="RU368077"/>
    </source>
</evidence>
<dbReference type="Pfam" id="PF00702">
    <property type="entry name" value="Hydrolase"/>
    <property type="match status" value="1"/>
</dbReference>
<dbReference type="GO" id="GO:0018784">
    <property type="term" value="F:(S)-2-haloacid dehalogenase activity"/>
    <property type="evidence" value="ECO:0007669"/>
    <property type="project" value="UniProtKB-UniRule"/>
</dbReference>
<dbReference type="CDD" id="cd02588">
    <property type="entry name" value="HAD_L2-DEX"/>
    <property type="match status" value="1"/>
</dbReference>
<dbReference type="EC" id="3.8.1.2" evidence="3"/>
<keyword evidence="5" id="KW-1185">Reference proteome</keyword>
<reference evidence="4 5" key="1">
    <citation type="submission" date="2018-04" db="EMBL/GenBank/DDBJ databases">
        <title>Genome sequencing of Gemmobacter.</title>
        <authorList>
            <person name="Yi H."/>
            <person name="Baek M.-G."/>
        </authorList>
    </citation>
    <scope>NUCLEOTIDE SEQUENCE [LARGE SCALE GENOMIC DNA]</scope>
    <source>
        <strain evidence="4 5">HYN0069</strain>
    </source>
</reference>
<dbReference type="EMBL" id="CP028918">
    <property type="protein sequence ID" value="AWB49224.1"/>
    <property type="molecule type" value="Genomic_DNA"/>
</dbReference>
<evidence type="ECO:0000313" key="5">
    <source>
        <dbReference type="Proteomes" id="UP000244496"/>
    </source>
</evidence>
<comment type="catalytic activity">
    <reaction evidence="3">
        <text>an (S)-2-haloacid + H2O = a (2R)-2-hydroxycarboxylate + a halide anion + H(+)</text>
        <dbReference type="Rhea" id="RHEA:11192"/>
        <dbReference type="ChEBI" id="CHEBI:15377"/>
        <dbReference type="ChEBI" id="CHEBI:15378"/>
        <dbReference type="ChEBI" id="CHEBI:16042"/>
        <dbReference type="ChEBI" id="CHEBI:58314"/>
        <dbReference type="ChEBI" id="CHEBI:137405"/>
        <dbReference type="EC" id="3.8.1.2"/>
    </reaction>
</comment>
<dbReference type="NCBIfam" id="TIGR01509">
    <property type="entry name" value="HAD-SF-IA-v3"/>
    <property type="match status" value="1"/>
</dbReference>
<evidence type="ECO:0000313" key="4">
    <source>
        <dbReference type="EMBL" id="AWB49224.1"/>
    </source>
</evidence>
<dbReference type="RefSeq" id="WP_108436041.1">
    <property type="nucleotide sequence ID" value="NZ_CP028918.1"/>
</dbReference>
<dbReference type="OrthoDB" id="7989657at2"/>
<dbReference type="PRINTS" id="PR00413">
    <property type="entry name" value="HADHALOGNASE"/>
</dbReference>
<sequence length="225" mass="24681">MITTLVFDAYGTLFDITSAARRAATEAGGEALAQAWPRLAADWRRKQLEYTWLRTMTGTYADFATVTAQSLDWALDAHNLRDPALRARLLSLYEELNTFPEVPEVLANLKASGYRLAILSNGTPAMLDAATKAAGLADAFNAILSVDPLRLYKPAHQVYALVERHLGAKPAQTLFVSSNGWDIAGAAHFGLWTAWVNRANDPVDRLAQTPVHSIPDLTHLARLLQ</sequence>
<keyword evidence="2 3" id="KW-0378">Hydrolase</keyword>
<dbReference type="Gene3D" id="1.10.150.240">
    <property type="entry name" value="Putative phosphatase, domain 2"/>
    <property type="match status" value="1"/>
</dbReference>
<dbReference type="NCBIfam" id="TIGR01428">
    <property type="entry name" value="HAD_type_II"/>
    <property type="match status" value="1"/>
</dbReference>
<dbReference type="InterPro" id="IPR006439">
    <property type="entry name" value="HAD-SF_hydro_IA"/>
</dbReference>
<evidence type="ECO:0000256" key="1">
    <source>
        <dbReference type="ARBA" id="ARBA00008106"/>
    </source>
</evidence>
<gene>
    <name evidence="4" type="ORF">HYN69_12555</name>
</gene>
<evidence type="ECO:0000256" key="2">
    <source>
        <dbReference type="ARBA" id="ARBA00022801"/>
    </source>
</evidence>
<dbReference type="InterPro" id="IPR051540">
    <property type="entry name" value="S-2-haloacid_dehalogenase"/>
</dbReference>
<name>A0A2S0UN37_9RHOB</name>
<comment type="similarity">
    <text evidence="1 3">Belongs to the HAD-like hydrolase superfamily. S-2-haloalkanoic acid dehalogenase family.</text>
</comment>
<dbReference type="PANTHER" id="PTHR43316:SF3">
    <property type="entry name" value="HALOACID DEHALOGENASE, TYPE II (AFU_ORTHOLOGUE AFUA_2G07750)-RELATED"/>
    <property type="match status" value="1"/>
</dbReference>
<dbReference type="SFLD" id="SFLDF00045">
    <property type="entry name" value="2-haloacid_dehalogenase"/>
    <property type="match status" value="1"/>
</dbReference>
<comment type="function">
    <text evidence="3">Catalyzes the hydrolytic dehalogenation of small (S)-2-haloalkanoic acids to yield the corresponding (R)-2-hydroxyalkanoic acids.</text>
</comment>
<dbReference type="SFLD" id="SFLDS00003">
    <property type="entry name" value="Haloacid_Dehalogenase"/>
    <property type="match status" value="1"/>
</dbReference>
<dbReference type="InterPro" id="IPR006328">
    <property type="entry name" value="2-HAD"/>
</dbReference>
<dbReference type="SUPFAM" id="SSF56784">
    <property type="entry name" value="HAD-like"/>
    <property type="match status" value="1"/>
</dbReference>
<dbReference type="InterPro" id="IPR036412">
    <property type="entry name" value="HAD-like_sf"/>
</dbReference>
<organism evidence="4 5">
    <name type="scientific">Paragemmobacter aquarius</name>
    <dbReference type="NCBI Taxonomy" id="2169400"/>
    <lineage>
        <taxon>Bacteria</taxon>
        <taxon>Pseudomonadati</taxon>
        <taxon>Pseudomonadota</taxon>
        <taxon>Alphaproteobacteria</taxon>
        <taxon>Rhodobacterales</taxon>
        <taxon>Paracoccaceae</taxon>
        <taxon>Paragemmobacter</taxon>
    </lineage>
</organism>
<dbReference type="PANTHER" id="PTHR43316">
    <property type="entry name" value="HYDROLASE, HALOACID DELAHOGENASE-RELATED"/>
    <property type="match status" value="1"/>
</dbReference>
<dbReference type="KEGG" id="geh:HYN69_12555"/>
<protein>
    <recommendedName>
        <fullName evidence="3">(S)-2-haloacid dehalogenase</fullName>
        <ecNumber evidence="3">3.8.1.2</ecNumber>
    </recommendedName>
    <alternativeName>
        <fullName evidence="3">2-haloalkanoic acid dehalogenase</fullName>
    </alternativeName>
    <alternativeName>
        <fullName evidence="3">Halocarboxylic acid halidohydrolase</fullName>
    </alternativeName>
    <alternativeName>
        <fullName evidence="3">L-2-haloacid dehalogenase</fullName>
    </alternativeName>
</protein>